<accession>A0A4Z1JG37</accession>
<gene>
    <name evidence="1" type="ORF">BELL_0454g00060</name>
</gene>
<name>A0A4Z1JG37_9HELO</name>
<sequence length="267" mass="29789">MPTIEHCLTNFQPFKKFKVPSSRSHSYGDPIYRKLGEKALVSDWDDFTTENLKKLRNLAPHLNKEIEMTFPETFSSDLMLFSEPNLDSFVANTLLYTVKTVLGHIFEDSPISIFSQVPFIARSLKNDDPGPVLQRYTPDYSVFRGDLEEGLVDSVKAALVVGDAKLIGTCNIPDKELLQKGKSTAQRHHMGQLLCPGFNTYSGRVGSNQDDYPPPVVPIKIPYELWQRQQLYGVATSVIATQSVGSNVTIICGLFSHHNGPDEVSPD</sequence>
<evidence type="ECO:0000313" key="1">
    <source>
        <dbReference type="EMBL" id="TGO72446.1"/>
    </source>
</evidence>
<organism evidence="1 2">
    <name type="scientific">Botrytis elliptica</name>
    <dbReference type="NCBI Taxonomy" id="278938"/>
    <lineage>
        <taxon>Eukaryota</taxon>
        <taxon>Fungi</taxon>
        <taxon>Dikarya</taxon>
        <taxon>Ascomycota</taxon>
        <taxon>Pezizomycotina</taxon>
        <taxon>Leotiomycetes</taxon>
        <taxon>Helotiales</taxon>
        <taxon>Sclerotiniaceae</taxon>
        <taxon>Botrytis</taxon>
    </lineage>
</organism>
<comment type="caution">
    <text evidence="1">The sequence shown here is derived from an EMBL/GenBank/DDBJ whole genome shotgun (WGS) entry which is preliminary data.</text>
</comment>
<dbReference type="Proteomes" id="UP000297229">
    <property type="component" value="Unassembled WGS sequence"/>
</dbReference>
<protein>
    <submittedName>
        <fullName evidence="1">Uncharacterized protein</fullName>
    </submittedName>
</protein>
<keyword evidence="2" id="KW-1185">Reference proteome</keyword>
<evidence type="ECO:0000313" key="2">
    <source>
        <dbReference type="Proteomes" id="UP000297229"/>
    </source>
</evidence>
<reference evidence="1 2" key="1">
    <citation type="submission" date="2017-12" db="EMBL/GenBank/DDBJ databases">
        <title>Comparative genomics of Botrytis spp.</title>
        <authorList>
            <person name="Valero-Jimenez C.A."/>
            <person name="Tapia P."/>
            <person name="Veloso J."/>
            <person name="Silva-Moreno E."/>
            <person name="Staats M."/>
            <person name="Valdes J.H."/>
            <person name="Van Kan J.A.L."/>
        </authorList>
    </citation>
    <scope>NUCLEOTIDE SEQUENCE [LARGE SCALE GENOMIC DNA]</scope>
    <source>
        <strain evidence="1 2">Be9601</strain>
    </source>
</reference>
<dbReference type="AlphaFoldDB" id="A0A4Z1JG37"/>
<dbReference type="EMBL" id="PQXM01000452">
    <property type="protein sequence ID" value="TGO72446.1"/>
    <property type="molecule type" value="Genomic_DNA"/>
</dbReference>
<proteinExistence type="predicted"/>